<dbReference type="Pfam" id="PF04547">
    <property type="entry name" value="Anoctamin"/>
    <property type="match status" value="1"/>
</dbReference>
<dbReference type="InterPro" id="IPR051165">
    <property type="entry name" value="Multifunctional_ANK_Repeat"/>
</dbReference>
<feature type="domain" description="Anoctamin transmembrane" evidence="6">
    <location>
        <begin position="1121"/>
        <end position="1603"/>
    </location>
</feature>
<evidence type="ECO:0000256" key="2">
    <source>
        <dbReference type="ARBA" id="ARBA00023043"/>
    </source>
</evidence>
<dbReference type="Proteomes" id="UP001515480">
    <property type="component" value="Unassembled WGS sequence"/>
</dbReference>
<dbReference type="EMBL" id="JBGBPQ010000015">
    <property type="protein sequence ID" value="KAL1510728.1"/>
    <property type="molecule type" value="Genomic_DNA"/>
</dbReference>
<evidence type="ECO:0000313" key="7">
    <source>
        <dbReference type="EMBL" id="KAL1510728.1"/>
    </source>
</evidence>
<feature type="transmembrane region" description="Helical" evidence="5">
    <location>
        <begin position="1130"/>
        <end position="1154"/>
    </location>
</feature>
<keyword evidence="5" id="KW-1133">Transmembrane helix</keyword>
<dbReference type="InterPro" id="IPR049452">
    <property type="entry name" value="Anoctamin_TM"/>
</dbReference>
<keyword evidence="2 3" id="KW-0040">ANK repeat</keyword>
<dbReference type="InterPro" id="IPR002110">
    <property type="entry name" value="Ankyrin_rpt"/>
</dbReference>
<feature type="repeat" description="ANK" evidence="3">
    <location>
        <begin position="292"/>
        <end position="324"/>
    </location>
</feature>
<evidence type="ECO:0000256" key="3">
    <source>
        <dbReference type="PROSITE-ProRule" id="PRU00023"/>
    </source>
</evidence>
<dbReference type="InterPro" id="IPR036770">
    <property type="entry name" value="Ankyrin_rpt-contain_sf"/>
</dbReference>
<name>A0AB34J212_PRYPA</name>
<keyword evidence="5" id="KW-0812">Transmembrane</keyword>
<feature type="repeat" description="ANK" evidence="3">
    <location>
        <begin position="775"/>
        <end position="807"/>
    </location>
</feature>
<dbReference type="PRINTS" id="PR01415">
    <property type="entry name" value="ANKYRIN"/>
</dbReference>
<feature type="repeat" description="ANK" evidence="3">
    <location>
        <begin position="742"/>
        <end position="774"/>
    </location>
</feature>
<proteinExistence type="predicted"/>
<feature type="compositionally biased region" description="Basic and acidic residues" evidence="4">
    <location>
        <begin position="176"/>
        <end position="197"/>
    </location>
</feature>
<feature type="repeat" description="ANK" evidence="3">
    <location>
        <begin position="400"/>
        <end position="432"/>
    </location>
</feature>
<feature type="region of interest" description="Disordered" evidence="4">
    <location>
        <begin position="40"/>
        <end position="107"/>
    </location>
</feature>
<dbReference type="Pfam" id="PF12796">
    <property type="entry name" value="Ank_2"/>
    <property type="match status" value="3"/>
</dbReference>
<feature type="transmembrane region" description="Helical" evidence="5">
    <location>
        <begin position="1328"/>
        <end position="1348"/>
    </location>
</feature>
<evidence type="ECO:0000256" key="1">
    <source>
        <dbReference type="ARBA" id="ARBA00022737"/>
    </source>
</evidence>
<keyword evidence="5" id="KW-0472">Membrane</keyword>
<feature type="repeat" description="ANK" evidence="3">
    <location>
        <begin position="367"/>
        <end position="399"/>
    </location>
</feature>
<feature type="transmembrane region" description="Helical" evidence="5">
    <location>
        <begin position="1289"/>
        <end position="1307"/>
    </location>
</feature>
<dbReference type="PANTHER" id="PTHR24123">
    <property type="entry name" value="ANKYRIN REPEAT-CONTAINING"/>
    <property type="match status" value="1"/>
</dbReference>
<dbReference type="SUPFAM" id="SSF48403">
    <property type="entry name" value="Ankyrin repeat"/>
    <property type="match status" value="2"/>
</dbReference>
<feature type="repeat" description="ANK" evidence="3">
    <location>
        <begin position="666"/>
        <end position="705"/>
    </location>
</feature>
<reference evidence="7 8" key="1">
    <citation type="journal article" date="2024" name="Science">
        <title>Giant polyketide synthase enzymes in the biosynthesis of giant marine polyether toxins.</title>
        <authorList>
            <person name="Fallon T.R."/>
            <person name="Shende V.V."/>
            <person name="Wierzbicki I.H."/>
            <person name="Pendleton A.L."/>
            <person name="Watervoot N.F."/>
            <person name="Auber R.P."/>
            <person name="Gonzalez D.J."/>
            <person name="Wisecaver J.H."/>
            <person name="Moore B.S."/>
        </authorList>
    </citation>
    <scope>NUCLEOTIDE SEQUENCE [LARGE SCALE GENOMIC DNA]</scope>
    <source>
        <strain evidence="7 8">12B1</strain>
    </source>
</reference>
<evidence type="ECO:0000259" key="6">
    <source>
        <dbReference type="Pfam" id="PF04547"/>
    </source>
</evidence>
<evidence type="ECO:0000256" key="5">
    <source>
        <dbReference type="SAM" id="Phobius"/>
    </source>
</evidence>
<feature type="compositionally biased region" description="Polar residues" evidence="4">
    <location>
        <begin position="85"/>
        <end position="104"/>
    </location>
</feature>
<comment type="caution">
    <text evidence="7">The sequence shown here is derived from an EMBL/GenBank/DDBJ whole genome shotgun (WGS) entry which is preliminary data.</text>
</comment>
<protein>
    <recommendedName>
        <fullName evidence="6">Anoctamin transmembrane domain-containing protein</fullName>
    </recommendedName>
</protein>
<feature type="region of interest" description="Disordered" evidence="4">
    <location>
        <begin position="162"/>
        <end position="206"/>
    </location>
</feature>
<feature type="transmembrane region" description="Helical" evidence="5">
    <location>
        <begin position="1570"/>
        <end position="1587"/>
    </location>
</feature>
<feature type="repeat" description="ANK" evidence="3">
    <location>
        <begin position="588"/>
        <end position="620"/>
    </location>
</feature>
<feature type="transmembrane region" description="Helical" evidence="5">
    <location>
        <begin position="1504"/>
        <end position="1530"/>
    </location>
</feature>
<feature type="transmembrane region" description="Helical" evidence="5">
    <location>
        <begin position="1166"/>
        <end position="1188"/>
    </location>
</feature>
<evidence type="ECO:0000256" key="4">
    <source>
        <dbReference type="SAM" id="MobiDB-lite"/>
    </source>
</evidence>
<feature type="transmembrane region" description="Helical" evidence="5">
    <location>
        <begin position="1245"/>
        <end position="1269"/>
    </location>
</feature>
<feature type="transmembrane region" description="Helical" evidence="5">
    <location>
        <begin position="974"/>
        <end position="990"/>
    </location>
</feature>
<sequence>MFTAGRLLLLGGMDRGEHKWPHALAAKLKLFSRDSDEENGLLCGRRRKGKSRHDAPAARGSLGASPSSPSLKKVLPEPTLAGPGSSPSQLRQQAGQSTSAPQQTPEDDHVTLPAIVDNLPAPPPLPVPPPHAQLQYSTADMIQPAPAGSSLQMLEMGLENSISWGSSETSPPKFGLEGHEDSTAEFSSRTDREEEQGPKPAWSKPREFASTSNIVKFFKEQSKSHESLEELTSQKGPSHMGIRKSSSNSTLDVNMLTLELFRLARLGLVDSLSQVLAAIPPYSPLLRLRDYNGRSLVLTATREGHAAVVELLISHGADFTTPNNDGWSPLAFACRGEPKAPKHPPEWCQMVRALIAAGAPLEPVTSKGFTPLHYASASGNVEAMKTILQARGNALAQTKLGNSPLHFAAFLGHVECVRVLLEVPGTIEQTDKGGRTALHFASVRGLMEPGPKALREDVSCYKALHTDMQLLKANSLGDAHVRMPPRGSNIHLQERRVMKLLLEGGASVQPRTLAAEATALHLALFHAAYDEIKLLLASDEDTEDRLGKACHRMGILHLASCLPDANMLREVLEDPETDTAGVAWVDDEGRASLHVAVRCGYADNVRELLRWNAPTYSIDQNAQTPVLIAASKRRVDILSILLEHRTQLAVAAGKPTTDLLGEVDDKGQNALHLALRGKKEDLGVSMLEAVEWLLSKGVNVNAADHHDMRPMHVSCTLSTNEAEKVVKRLLRANAEIDAIDIKGRTASHWAAIAGSERAMLELVELGSDIDLVDNDGNTMLHLAAQHGHEKIIRLMMQHAAVLKRNHHGFSPRDYAFREDIHDLLKVEELRQGFEIQWDYVFECCYSSLVSADFSLGPPKEEIVTSQSIKKELANRDATILKAHMAATSIQRQIRGKLTRRLRERRQATLVRQMSCVQHSRRHLNGSFKVFKQYILGVGEEHEQASCSEELKELLSTLRIHRIDYILIRPYNDDRLYIALSAALCTLQNWADRIGMRARLRHFQLPLERKLNAKSAEVPHARFTVKDADAFLPFRSSERIQLLTNLLQNKDHGCQVDFHRMLHREFLVDHFAVHHQHERRVLNGAWAAPRSAAPIWPPHLAELYASEERDRAAPGELALAGYMGEHSAFEVMYFAFYVLWLLMLVVPGILVYVWRIIIGIVFSEEDFFVMISHIEIAFSVYAIFCAFILRKFWRRRQLLLSKRWQIGGYSGQTEHLRPQFVGTLKVDIVTGETVLWSSRTRRHLKYVAGGLVTLGVMVVVIAIQMIPVLAQDYIQSVLPISDMIYNMCEALYTGFTIEIVGGMYRKIAVRLTTWENHRTVLAFKQSGNLKVFTFMCAQCYFSVVYMAFFDPERFEKPHETYLGEISTQVSGLMITRTMSHLMGGVMLPYSLGQTKYHQLKEVRKTLVQQTSHVADGIPRSEEAEDSIPIRAVLADAELRRPDHQLGFDADMALFALHYGFVTCFAPVSPTLPLLALILGLVLIRSTIFRALFVQRREIPLPSNGLGVWLRLLDALTFAAVITNSLFITFIVTGHSQANGMDNDDEPAALNETSSAMTNATACDVEAPSDDAFTVIILVMCFLGLYILISQISDSPSWLKVHERRLKHFDAELAEKTAARHLAAAIAQERFNEKADRTRFCREWALDLFCAAPNVVMRWLAYQPQRYVPRNSGRFFDRATRQRAGCEEEEVPYFISQNDTDDFNYQSSDSQSRNLKIGTAVASLCTCLVELF</sequence>
<keyword evidence="8" id="KW-1185">Reference proteome</keyword>
<accession>A0AB34J212</accession>
<feature type="region of interest" description="Disordered" evidence="4">
    <location>
        <begin position="225"/>
        <end position="246"/>
    </location>
</feature>
<dbReference type="PROSITE" id="PS50096">
    <property type="entry name" value="IQ"/>
    <property type="match status" value="1"/>
</dbReference>
<feature type="compositionally biased region" description="Low complexity" evidence="4">
    <location>
        <begin position="57"/>
        <end position="78"/>
    </location>
</feature>
<evidence type="ECO:0000313" key="8">
    <source>
        <dbReference type="Proteomes" id="UP001515480"/>
    </source>
</evidence>
<gene>
    <name evidence="7" type="ORF">AB1Y20_007017</name>
</gene>
<keyword evidence="1" id="KW-0677">Repeat</keyword>
<dbReference type="PROSITE" id="PS50088">
    <property type="entry name" value="ANK_REPEAT"/>
    <property type="match status" value="7"/>
</dbReference>
<dbReference type="PANTHER" id="PTHR24123:SF33">
    <property type="entry name" value="PROTEIN HOS4"/>
    <property type="match status" value="1"/>
</dbReference>
<organism evidence="7 8">
    <name type="scientific">Prymnesium parvum</name>
    <name type="common">Toxic golden alga</name>
    <dbReference type="NCBI Taxonomy" id="97485"/>
    <lineage>
        <taxon>Eukaryota</taxon>
        <taxon>Haptista</taxon>
        <taxon>Haptophyta</taxon>
        <taxon>Prymnesiophyceae</taxon>
        <taxon>Prymnesiales</taxon>
        <taxon>Prymnesiaceae</taxon>
        <taxon>Prymnesium</taxon>
    </lineage>
</organism>
<dbReference type="Gene3D" id="1.25.40.20">
    <property type="entry name" value="Ankyrin repeat-containing domain"/>
    <property type="match status" value="4"/>
</dbReference>
<dbReference type="PROSITE" id="PS50297">
    <property type="entry name" value="ANK_REP_REGION"/>
    <property type="match status" value="6"/>
</dbReference>
<dbReference type="SMART" id="SM00248">
    <property type="entry name" value="ANK"/>
    <property type="match status" value="11"/>
</dbReference>